<accession>A0A4Q9HVK8</accession>
<keyword evidence="2" id="KW-1185">Reference proteome</keyword>
<dbReference type="AlphaFoldDB" id="A0A4Q9HVK8"/>
<comment type="caution">
    <text evidence="1">The sequence shown here is derived from an EMBL/GenBank/DDBJ whole genome shotgun (WGS) entry which is preliminary data.</text>
</comment>
<dbReference type="RefSeq" id="WP_131123333.1">
    <property type="nucleotide sequence ID" value="NZ_SIXH01000092.1"/>
</dbReference>
<gene>
    <name evidence="1" type="ORF">EYS09_13240</name>
</gene>
<name>A0A4Q9HVK8_STRKA</name>
<evidence type="ECO:0000313" key="1">
    <source>
        <dbReference type="EMBL" id="TBO59206.1"/>
    </source>
</evidence>
<evidence type="ECO:0000313" key="2">
    <source>
        <dbReference type="Proteomes" id="UP000292452"/>
    </source>
</evidence>
<reference evidence="1 2" key="1">
    <citation type="submission" date="2019-02" db="EMBL/GenBank/DDBJ databases">
        <title>Draft Genome Sequence of Streptomyces sp. AM-2504, identified by 16S rRNA comparative analysis as a Streptomyces Kasugaensis strain.</title>
        <authorList>
            <person name="Napolioni V."/>
            <person name="Giuliodori A.M."/>
            <person name="Spurio R."/>
            <person name="Fabbretti A."/>
        </authorList>
    </citation>
    <scope>NUCLEOTIDE SEQUENCE [LARGE SCALE GENOMIC DNA]</scope>
    <source>
        <strain evidence="1 2">AM-2504</strain>
    </source>
</reference>
<organism evidence="1 2">
    <name type="scientific">Streptomyces kasugaensis</name>
    <dbReference type="NCBI Taxonomy" id="1946"/>
    <lineage>
        <taxon>Bacteria</taxon>
        <taxon>Bacillati</taxon>
        <taxon>Actinomycetota</taxon>
        <taxon>Actinomycetes</taxon>
        <taxon>Kitasatosporales</taxon>
        <taxon>Streptomycetaceae</taxon>
        <taxon>Streptomyces</taxon>
    </lineage>
</organism>
<dbReference type="Proteomes" id="UP000292452">
    <property type="component" value="Unassembled WGS sequence"/>
</dbReference>
<dbReference type="EMBL" id="SIXH01000092">
    <property type="protein sequence ID" value="TBO59206.1"/>
    <property type="molecule type" value="Genomic_DNA"/>
</dbReference>
<sequence>MTDAARRTARTVVQTAIALAVLLPAIVDASGIPAALPWVAGALAVAGGLARVMTLPGVQALMPGWLRTAPHSDDELHALDPRHGGEG</sequence>
<protein>
    <submittedName>
        <fullName evidence="1">Uncharacterized protein</fullName>
    </submittedName>
</protein>
<proteinExistence type="predicted"/>